<proteinExistence type="predicted"/>
<sequence length="290" mass="30999">MAFVHSTYSSGADYLSALAVSILPSNDWVAVKNSDGEIVFRLPHGQGYVAFIVAGNVCEIQAFQDYDPTVSTKLQAGGYSTAYSPFLPRVSVPAGPVEVWTVVSSRRVAAVIKSRDAWYSLYAGLLLPFGSNRAYSFPCFIGGSGQIGNSTYESAYPFFSGGDSYCPKVVLPNGAWQKVGGNAGGTSSFFSFPYSYPYSYIWPFDGKFQRLGSKLDGSAMLYSALVCSSGRVDAADALNADDGKWLGYLDGVYAVSQGRAAGSVIEVDGVDYLVVPNVSKISETYALRLS</sequence>
<protein>
    <submittedName>
        <fullName evidence="1">Uncharacterized protein</fullName>
    </submittedName>
</protein>
<evidence type="ECO:0000313" key="2">
    <source>
        <dbReference type="Proteomes" id="UP001058744"/>
    </source>
</evidence>
<dbReference type="EMBL" id="CP101700">
    <property type="protein sequence ID" value="UUC20555.1"/>
    <property type="molecule type" value="Genomic_DNA"/>
</dbReference>
<dbReference type="RefSeq" id="WP_256382016.1">
    <property type="nucleotide sequence ID" value="NZ_CP101700.1"/>
</dbReference>
<evidence type="ECO:0000313" key="1">
    <source>
        <dbReference type="EMBL" id="UUC20555.1"/>
    </source>
</evidence>
<gene>
    <name evidence="1" type="ORF">NOV18_08760</name>
</gene>
<accession>A0AAJ5IJU1</accession>
<name>A0AAJ5IJU1_9PSED</name>
<dbReference type="AlphaFoldDB" id="A0AAJ5IJU1"/>
<reference evidence="1" key="1">
    <citation type="submission" date="2022-07" db="EMBL/GenBank/DDBJ databases">
        <title>Complete genome of MD9.</title>
        <authorList>
            <person name="Cao G."/>
        </authorList>
    </citation>
    <scope>NUCLEOTIDE SEQUENCE</scope>
    <source>
        <strain evidence="1">MD9</strain>
    </source>
</reference>
<dbReference type="Proteomes" id="UP001058744">
    <property type="component" value="Chromosome"/>
</dbReference>
<organism evidence="1 2">
    <name type="scientific">Pseudomonas asiatica</name>
    <dbReference type="NCBI Taxonomy" id="2219225"/>
    <lineage>
        <taxon>Bacteria</taxon>
        <taxon>Pseudomonadati</taxon>
        <taxon>Pseudomonadota</taxon>
        <taxon>Gammaproteobacteria</taxon>
        <taxon>Pseudomonadales</taxon>
        <taxon>Pseudomonadaceae</taxon>
        <taxon>Pseudomonas</taxon>
    </lineage>
</organism>